<dbReference type="Gene3D" id="3.10.310.70">
    <property type="match status" value="1"/>
</dbReference>
<dbReference type="Gene3D" id="3.20.20.140">
    <property type="entry name" value="Metal-dependent hydrolases"/>
    <property type="match status" value="1"/>
</dbReference>
<dbReference type="Proteomes" id="UP000675163">
    <property type="component" value="Unassembled WGS sequence"/>
</dbReference>
<dbReference type="SUPFAM" id="SSF51338">
    <property type="entry name" value="Composite domain of metallo-dependent hydrolases"/>
    <property type="match status" value="1"/>
</dbReference>
<dbReference type="EMBL" id="JAFIDA010000001">
    <property type="protein sequence ID" value="MBP1325950.1"/>
    <property type="molecule type" value="Genomic_DNA"/>
</dbReference>
<dbReference type="Pfam" id="PF07969">
    <property type="entry name" value="Amidohydro_3"/>
    <property type="match status" value="1"/>
</dbReference>
<comment type="caution">
    <text evidence="2">The sequence shown here is derived from an EMBL/GenBank/DDBJ whole genome shotgun (WGS) entry which is preliminary data.</text>
</comment>
<organism evidence="2 3">
    <name type="scientific">Leucobacter exalbidus</name>
    <dbReference type="NCBI Taxonomy" id="662960"/>
    <lineage>
        <taxon>Bacteria</taxon>
        <taxon>Bacillati</taxon>
        <taxon>Actinomycetota</taxon>
        <taxon>Actinomycetes</taxon>
        <taxon>Micrococcales</taxon>
        <taxon>Microbacteriaceae</taxon>
        <taxon>Leucobacter</taxon>
    </lineage>
</organism>
<dbReference type="InterPro" id="IPR013108">
    <property type="entry name" value="Amidohydro_3"/>
</dbReference>
<name>A0A940T0J2_9MICO</name>
<feature type="domain" description="Amidohydrolase 3" evidence="1">
    <location>
        <begin position="56"/>
        <end position="118"/>
    </location>
</feature>
<accession>A0A940T0J2</accession>
<keyword evidence="3" id="KW-1185">Reference proteome</keyword>
<dbReference type="Gene3D" id="2.30.40.10">
    <property type="entry name" value="Urease, subunit C, domain 1"/>
    <property type="match status" value="1"/>
</dbReference>
<protein>
    <submittedName>
        <fullName evidence="2">Amidohydrolase YtcJ</fullName>
    </submittedName>
</protein>
<evidence type="ECO:0000313" key="2">
    <source>
        <dbReference type="EMBL" id="MBP1325950.1"/>
    </source>
</evidence>
<gene>
    <name evidence="2" type="ORF">JOF28_001182</name>
</gene>
<dbReference type="GO" id="GO:0016810">
    <property type="term" value="F:hydrolase activity, acting on carbon-nitrogen (but not peptide) bonds"/>
    <property type="evidence" value="ECO:0007669"/>
    <property type="project" value="InterPro"/>
</dbReference>
<reference evidence="2" key="1">
    <citation type="submission" date="2021-02" db="EMBL/GenBank/DDBJ databases">
        <title>Sequencing the genomes of 1000 actinobacteria strains.</title>
        <authorList>
            <person name="Klenk H.-P."/>
        </authorList>
    </citation>
    <scope>NUCLEOTIDE SEQUENCE</scope>
    <source>
        <strain evidence="2">DSM 22850</strain>
    </source>
</reference>
<evidence type="ECO:0000259" key="1">
    <source>
        <dbReference type="Pfam" id="PF07969"/>
    </source>
</evidence>
<evidence type="ECO:0000313" key="3">
    <source>
        <dbReference type="Proteomes" id="UP000675163"/>
    </source>
</evidence>
<dbReference type="PANTHER" id="PTHR22642">
    <property type="entry name" value="IMIDAZOLONEPROPIONASE"/>
    <property type="match status" value="1"/>
</dbReference>
<dbReference type="PANTHER" id="PTHR22642:SF2">
    <property type="entry name" value="PROTEIN LONG AFTER FAR-RED 3"/>
    <property type="match status" value="1"/>
</dbReference>
<proteinExistence type="predicted"/>
<sequence>MVHTLYLHPNIRTLDGANDAGEVHGAMLVADGIIVALGTPDELRGQSPTGTVEVTLPGEIVLPGFHDAHIHTGNLAREIDAPDLRGCATLDEALDRLRAYEASHPGTDWVLGGRWDRNA</sequence>
<dbReference type="AlphaFoldDB" id="A0A940T0J2"/>
<dbReference type="InterPro" id="IPR011059">
    <property type="entry name" value="Metal-dep_hydrolase_composite"/>
</dbReference>